<evidence type="ECO:0000256" key="1">
    <source>
        <dbReference type="ARBA" id="ARBA00005417"/>
    </source>
</evidence>
<dbReference type="SUPFAM" id="SSF52540">
    <property type="entry name" value="P-loop containing nucleoside triphosphate hydrolases"/>
    <property type="match status" value="1"/>
</dbReference>
<dbReference type="PANTHER" id="PTHR42734">
    <property type="entry name" value="METAL TRANSPORT SYSTEM ATP-BINDING PROTEIN TM_0124-RELATED"/>
    <property type="match status" value="1"/>
</dbReference>
<dbReference type="PROSITE" id="PS00211">
    <property type="entry name" value="ABC_TRANSPORTER_1"/>
    <property type="match status" value="1"/>
</dbReference>
<dbReference type="SMART" id="SM00382">
    <property type="entry name" value="AAA"/>
    <property type="match status" value="1"/>
</dbReference>
<evidence type="ECO:0000313" key="8">
    <source>
        <dbReference type="Proteomes" id="UP001232536"/>
    </source>
</evidence>
<dbReference type="EMBL" id="JAUQYP010000001">
    <property type="protein sequence ID" value="MDO8108097.1"/>
    <property type="molecule type" value="Genomic_DNA"/>
</dbReference>
<comment type="caution">
    <text evidence="7">The sequence shown here is derived from an EMBL/GenBank/DDBJ whole genome shotgun (WGS) entry which is preliminary data.</text>
</comment>
<dbReference type="InterPro" id="IPR003439">
    <property type="entry name" value="ABC_transporter-like_ATP-bd"/>
</dbReference>
<comment type="similarity">
    <text evidence="1">Belongs to the ABC transporter superfamily.</text>
</comment>
<protein>
    <submittedName>
        <fullName evidence="7">Metal ABC transporter ATP-binding protein</fullName>
    </submittedName>
</protein>
<dbReference type="PROSITE" id="PS50893">
    <property type="entry name" value="ABC_TRANSPORTER_2"/>
    <property type="match status" value="1"/>
</dbReference>
<dbReference type="InterPro" id="IPR050153">
    <property type="entry name" value="Metal_Ion_Import_ABC"/>
</dbReference>
<proteinExistence type="inferred from homology"/>
<feature type="compositionally biased region" description="Basic and acidic residues" evidence="5">
    <location>
        <begin position="224"/>
        <end position="241"/>
    </location>
</feature>
<evidence type="ECO:0000256" key="5">
    <source>
        <dbReference type="SAM" id="MobiDB-lite"/>
    </source>
</evidence>
<feature type="domain" description="ABC transporter" evidence="6">
    <location>
        <begin position="7"/>
        <end position="236"/>
    </location>
</feature>
<evidence type="ECO:0000259" key="6">
    <source>
        <dbReference type="PROSITE" id="PS50893"/>
    </source>
</evidence>
<accession>A0ABT9DB19</accession>
<keyword evidence="2" id="KW-0813">Transport</keyword>
<keyword evidence="4 7" id="KW-0067">ATP-binding</keyword>
<evidence type="ECO:0000256" key="4">
    <source>
        <dbReference type="ARBA" id="ARBA00022840"/>
    </source>
</evidence>
<dbReference type="Proteomes" id="UP001232536">
    <property type="component" value="Unassembled WGS sequence"/>
</dbReference>
<sequence length="255" mass="26767">MVAGTVLRARGVDVSLGGRRILAAVDLTVRPGEVVALLGANGSGKSTLVRAALGVVPTSAGEIRLFDQPLASAPWRRIGYVPQRIPAVTGVPTTACEVVRAGLLSGHRLRRGTRAQAVAALDAMGMAALAHRPVQEMSGGQQQRVLIARALVREPDLLVLDEPTTGIDLGTIETFVATIDRMRRAGTAVVVVLHETESFAAMLDRAVVLRHGRVVHDGPPPPARAEHARPEHEHAHPHPVEPDGVLGDLVGGGDA</sequence>
<keyword evidence="8" id="KW-1185">Reference proteome</keyword>
<keyword evidence="3" id="KW-0547">Nucleotide-binding</keyword>
<dbReference type="InterPro" id="IPR027417">
    <property type="entry name" value="P-loop_NTPase"/>
</dbReference>
<evidence type="ECO:0000256" key="2">
    <source>
        <dbReference type="ARBA" id="ARBA00022448"/>
    </source>
</evidence>
<dbReference type="Gene3D" id="3.40.50.300">
    <property type="entry name" value="P-loop containing nucleotide triphosphate hydrolases"/>
    <property type="match status" value="1"/>
</dbReference>
<dbReference type="Pfam" id="PF00005">
    <property type="entry name" value="ABC_tran"/>
    <property type="match status" value="1"/>
</dbReference>
<dbReference type="GO" id="GO:0005524">
    <property type="term" value="F:ATP binding"/>
    <property type="evidence" value="ECO:0007669"/>
    <property type="project" value="UniProtKB-KW"/>
</dbReference>
<dbReference type="RefSeq" id="WP_304601686.1">
    <property type="nucleotide sequence ID" value="NZ_JAUQYP010000001.1"/>
</dbReference>
<reference evidence="7 8" key="1">
    <citation type="submission" date="2023-07" db="EMBL/GenBank/DDBJ databases">
        <title>Description of novel actinomycetes strains, isolated from tidal flat sediment.</title>
        <authorList>
            <person name="Lu C."/>
        </authorList>
    </citation>
    <scope>NUCLEOTIDE SEQUENCE [LARGE SCALE GENOMIC DNA]</scope>
    <source>
        <strain evidence="7 8">SYSU T00b441</strain>
    </source>
</reference>
<organism evidence="7 8">
    <name type="scientific">Actinotalea lenta</name>
    <dbReference type="NCBI Taxonomy" id="3064654"/>
    <lineage>
        <taxon>Bacteria</taxon>
        <taxon>Bacillati</taxon>
        <taxon>Actinomycetota</taxon>
        <taxon>Actinomycetes</taxon>
        <taxon>Micrococcales</taxon>
        <taxon>Cellulomonadaceae</taxon>
        <taxon>Actinotalea</taxon>
    </lineage>
</organism>
<evidence type="ECO:0000256" key="3">
    <source>
        <dbReference type="ARBA" id="ARBA00022741"/>
    </source>
</evidence>
<feature type="region of interest" description="Disordered" evidence="5">
    <location>
        <begin position="215"/>
        <end position="255"/>
    </location>
</feature>
<dbReference type="InterPro" id="IPR003593">
    <property type="entry name" value="AAA+_ATPase"/>
</dbReference>
<gene>
    <name evidence="7" type="ORF">Q6348_12920</name>
</gene>
<name>A0ABT9DB19_9CELL</name>
<dbReference type="PANTHER" id="PTHR42734:SF17">
    <property type="entry name" value="METAL TRANSPORT SYSTEM ATP-BINDING PROTEIN TM_0124-RELATED"/>
    <property type="match status" value="1"/>
</dbReference>
<dbReference type="InterPro" id="IPR017871">
    <property type="entry name" value="ABC_transporter-like_CS"/>
</dbReference>
<evidence type="ECO:0000313" key="7">
    <source>
        <dbReference type="EMBL" id="MDO8108097.1"/>
    </source>
</evidence>